<evidence type="ECO:0000256" key="3">
    <source>
        <dbReference type="ARBA" id="ARBA00023052"/>
    </source>
</evidence>
<sequence>MDAYKKIANDARKKVLEMIHNGQTSHIGSNFSAIDIMAVLFSKLNLDKDLKPNRDRFVLSKGWVAAALYYFLSEKGIIPKEDLEEFGKEGSKYIGLSEPAVRGVEAAGGAMGHGLPIALGMALAAKRGGESWKTYVLMSDGELDCGTTWECALLAAHQKLNNLTVIVDSNGFQAMGTKQEVLDVEPLPEKWRAFNWDVVEIDGHNYREISDALDRAGTGEKPLMIIARTLKGRGVSFFEGKLEWHYKTIDAENYQKALIELNTLNYEMPN</sequence>
<organism evidence="5 6">
    <name type="scientific">Candidatus Staskawiczbacteria bacterium RIFCSPHIGHO2_01_FULL_39_25</name>
    <dbReference type="NCBI Taxonomy" id="1802202"/>
    <lineage>
        <taxon>Bacteria</taxon>
        <taxon>Candidatus Staskawicziibacteriota</taxon>
    </lineage>
</organism>
<dbReference type="SUPFAM" id="SSF52518">
    <property type="entry name" value="Thiamin diphosphate-binding fold (THDP-binding)"/>
    <property type="match status" value="1"/>
</dbReference>
<gene>
    <name evidence="5" type="ORF">A2730_00820</name>
</gene>
<reference evidence="5 6" key="1">
    <citation type="journal article" date="2016" name="Nat. Commun.">
        <title>Thousands of microbial genomes shed light on interconnected biogeochemical processes in an aquifer system.</title>
        <authorList>
            <person name="Anantharaman K."/>
            <person name="Brown C.T."/>
            <person name="Hug L.A."/>
            <person name="Sharon I."/>
            <person name="Castelle C.J."/>
            <person name="Probst A.J."/>
            <person name="Thomas B.C."/>
            <person name="Singh A."/>
            <person name="Wilkins M.J."/>
            <person name="Karaoz U."/>
            <person name="Brodie E.L."/>
            <person name="Williams K.H."/>
            <person name="Hubbard S.S."/>
            <person name="Banfield J.F."/>
        </authorList>
    </citation>
    <scope>NUCLEOTIDE SEQUENCE [LARGE SCALE GENOMIC DNA]</scope>
</reference>
<comment type="caution">
    <text evidence="5">The sequence shown here is derived from an EMBL/GenBank/DDBJ whole genome shotgun (WGS) entry which is preliminary data.</text>
</comment>
<evidence type="ECO:0000256" key="1">
    <source>
        <dbReference type="ARBA" id="ARBA00001964"/>
    </source>
</evidence>
<evidence type="ECO:0000313" key="6">
    <source>
        <dbReference type="Proteomes" id="UP000176855"/>
    </source>
</evidence>
<comment type="cofactor">
    <cofactor evidence="1">
        <name>thiamine diphosphate</name>
        <dbReference type="ChEBI" id="CHEBI:58937"/>
    </cofactor>
</comment>
<dbReference type="Proteomes" id="UP000176855">
    <property type="component" value="Unassembled WGS sequence"/>
</dbReference>
<dbReference type="Pfam" id="PF00456">
    <property type="entry name" value="Transketolase_N"/>
    <property type="match status" value="1"/>
</dbReference>
<dbReference type="STRING" id="1802202.A2730_00820"/>
<dbReference type="PANTHER" id="PTHR47514:SF1">
    <property type="entry name" value="TRANSKETOLASE N-TERMINAL SECTION-RELATED"/>
    <property type="match status" value="1"/>
</dbReference>
<name>A0A1G2HN07_9BACT</name>
<dbReference type="CDD" id="cd02012">
    <property type="entry name" value="TPP_TK"/>
    <property type="match status" value="1"/>
</dbReference>
<dbReference type="InterPro" id="IPR029061">
    <property type="entry name" value="THDP-binding"/>
</dbReference>
<evidence type="ECO:0000256" key="2">
    <source>
        <dbReference type="ARBA" id="ARBA00007131"/>
    </source>
</evidence>
<dbReference type="PANTHER" id="PTHR47514">
    <property type="entry name" value="TRANSKETOLASE N-TERMINAL SECTION-RELATED"/>
    <property type="match status" value="1"/>
</dbReference>
<protein>
    <recommendedName>
        <fullName evidence="4">Transketolase N-terminal domain-containing protein</fullName>
    </recommendedName>
</protein>
<accession>A0A1G2HN07</accession>
<evidence type="ECO:0000313" key="5">
    <source>
        <dbReference type="EMBL" id="OGZ63815.1"/>
    </source>
</evidence>
<feature type="domain" description="Transketolase N-terminal" evidence="4">
    <location>
        <begin position="5"/>
        <end position="256"/>
    </location>
</feature>
<dbReference type="AlphaFoldDB" id="A0A1G2HN07"/>
<proteinExistence type="inferred from homology"/>
<comment type="similarity">
    <text evidence="2">Belongs to the transketolase family.</text>
</comment>
<dbReference type="InterPro" id="IPR005474">
    <property type="entry name" value="Transketolase_N"/>
</dbReference>
<dbReference type="Gene3D" id="3.40.50.970">
    <property type="match status" value="1"/>
</dbReference>
<keyword evidence="3" id="KW-0786">Thiamine pyrophosphate</keyword>
<dbReference type="EMBL" id="MHOO01000011">
    <property type="protein sequence ID" value="OGZ63815.1"/>
    <property type="molecule type" value="Genomic_DNA"/>
</dbReference>
<evidence type="ECO:0000259" key="4">
    <source>
        <dbReference type="Pfam" id="PF00456"/>
    </source>
</evidence>